<reference evidence="1" key="1">
    <citation type="submission" date="2020-11" db="EMBL/GenBank/DDBJ databases">
        <authorList>
            <person name="Tran Van P."/>
        </authorList>
    </citation>
    <scope>NUCLEOTIDE SEQUENCE</scope>
</reference>
<gene>
    <name evidence="1" type="ORF">ONB1V03_LOCUS11109</name>
</gene>
<evidence type="ECO:0000313" key="1">
    <source>
        <dbReference type="EMBL" id="CAD7654462.1"/>
    </source>
</evidence>
<accession>A0A7R9M8J9</accession>
<dbReference type="EMBL" id="CAJPVJ010008015">
    <property type="protein sequence ID" value="CAG2171649.1"/>
    <property type="molecule type" value="Genomic_DNA"/>
</dbReference>
<protein>
    <submittedName>
        <fullName evidence="1">Uncharacterized protein</fullName>
    </submittedName>
</protein>
<organism evidence="1">
    <name type="scientific">Oppiella nova</name>
    <dbReference type="NCBI Taxonomy" id="334625"/>
    <lineage>
        <taxon>Eukaryota</taxon>
        <taxon>Metazoa</taxon>
        <taxon>Ecdysozoa</taxon>
        <taxon>Arthropoda</taxon>
        <taxon>Chelicerata</taxon>
        <taxon>Arachnida</taxon>
        <taxon>Acari</taxon>
        <taxon>Acariformes</taxon>
        <taxon>Sarcoptiformes</taxon>
        <taxon>Oribatida</taxon>
        <taxon>Brachypylina</taxon>
        <taxon>Oppioidea</taxon>
        <taxon>Oppiidae</taxon>
        <taxon>Oppiella</taxon>
    </lineage>
</organism>
<sequence length="69" mass="7869">MSSRDTEVVQQFNAELSSLYEVRPPISKAKMSQITKASMKAIKMYKHIVQSVERFIIKVSEDTVFAVMS</sequence>
<dbReference type="AlphaFoldDB" id="A0A7R9M8J9"/>
<dbReference type="Gene3D" id="1.25.40.90">
    <property type="match status" value="1"/>
</dbReference>
<name>A0A7R9M8J9_9ACAR</name>
<dbReference type="SUPFAM" id="SSF48464">
    <property type="entry name" value="ENTH/VHS domain"/>
    <property type="match status" value="1"/>
</dbReference>
<dbReference type="Proteomes" id="UP000728032">
    <property type="component" value="Unassembled WGS sequence"/>
</dbReference>
<dbReference type="InterPro" id="IPR051485">
    <property type="entry name" value="SR-CTD_assoc_factor"/>
</dbReference>
<dbReference type="OrthoDB" id="79367at2759"/>
<evidence type="ECO:0000313" key="2">
    <source>
        <dbReference type="Proteomes" id="UP000728032"/>
    </source>
</evidence>
<dbReference type="EMBL" id="OC922840">
    <property type="protein sequence ID" value="CAD7654462.1"/>
    <property type="molecule type" value="Genomic_DNA"/>
</dbReference>
<dbReference type="PANTHER" id="PTHR23140">
    <property type="entry name" value="RNA PROCESSING PROTEIN LD23810P"/>
    <property type="match status" value="1"/>
</dbReference>
<dbReference type="GO" id="GO:0003723">
    <property type="term" value="F:RNA binding"/>
    <property type="evidence" value="ECO:0007669"/>
    <property type="project" value="TreeGrafter"/>
</dbReference>
<dbReference type="InterPro" id="IPR008942">
    <property type="entry name" value="ENTH_VHS"/>
</dbReference>
<keyword evidence="2" id="KW-1185">Reference proteome</keyword>
<proteinExistence type="predicted"/>
<dbReference type="PANTHER" id="PTHR23140:SF4">
    <property type="entry name" value="PROTEIN CBR-NRD-1"/>
    <property type="match status" value="1"/>
</dbReference>
<feature type="non-terminal residue" evidence="1">
    <location>
        <position position="69"/>
    </location>
</feature>
<dbReference type="GO" id="GO:0005634">
    <property type="term" value="C:nucleus"/>
    <property type="evidence" value="ECO:0007669"/>
    <property type="project" value="TreeGrafter"/>
</dbReference>